<evidence type="ECO:0000313" key="3">
    <source>
        <dbReference type="EMBL" id="MBP2024572.1"/>
    </source>
</evidence>
<dbReference type="InterPro" id="IPR036582">
    <property type="entry name" value="Mao_N_sf"/>
</dbReference>
<accession>A0ABS4K9Y9</accession>
<keyword evidence="1" id="KW-0732">Signal</keyword>
<dbReference type="InterPro" id="IPR012854">
    <property type="entry name" value="Cu_amine_oxidase-like_N"/>
</dbReference>
<dbReference type="SUPFAM" id="SSF55383">
    <property type="entry name" value="Copper amine oxidase, domain N"/>
    <property type="match status" value="1"/>
</dbReference>
<sequence>MRKSLKVLGLSAFCFMSMIIAPNISYAAEAVSLVTEEGSGEIIGQADGPTSIFIAEKSNVNISVLINDVAIDFKDQAPIIKENRTLVPFRAVFEAMGADISWDNANRVARANKDGVGIALEIGNKNALVGTEKVELDVPAQVINNRTMVPLRFVSENLGYTVEFDNQDPKNYIIKISKSQEQIEKEKEEREKEVQNLKENIFEQFL</sequence>
<dbReference type="RefSeq" id="WP_210059876.1">
    <property type="nucleotide sequence ID" value="NZ_JAGGLJ010000001.1"/>
</dbReference>
<evidence type="ECO:0000313" key="4">
    <source>
        <dbReference type="Proteomes" id="UP001519306"/>
    </source>
</evidence>
<dbReference type="Proteomes" id="UP001519306">
    <property type="component" value="Unassembled WGS sequence"/>
</dbReference>
<dbReference type="Gene3D" id="3.30.457.10">
    <property type="entry name" value="Copper amine oxidase-like, N-terminal domain"/>
    <property type="match status" value="1"/>
</dbReference>
<feature type="domain" description="Copper amine oxidase-like N-terminal" evidence="2">
    <location>
        <begin position="66"/>
        <end position="171"/>
    </location>
</feature>
<gene>
    <name evidence="3" type="ORF">J2Z71_000087</name>
</gene>
<dbReference type="Pfam" id="PF07833">
    <property type="entry name" value="Cu_amine_oxidN1"/>
    <property type="match status" value="1"/>
</dbReference>
<evidence type="ECO:0000256" key="1">
    <source>
        <dbReference type="SAM" id="SignalP"/>
    </source>
</evidence>
<comment type="caution">
    <text evidence="3">The sequence shown here is derived from an EMBL/GenBank/DDBJ whole genome shotgun (WGS) entry which is preliminary data.</text>
</comment>
<organism evidence="3 4">
    <name type="scientific">Peptoniphilus stercorisuis</name>
    <dbReference type="NCBI Taxonomy" id="1436965"/>
    <lineage>
        <taxon>Bacteria</taxon>
        <taxon>Bacillati</taxon>
        <taxon>Bacillota</taxon>
        <taxon>Tissierellia</taxon>
        <taxon>Tissierellales</taxon>
        <taxon>Peptoniphilaceae</taxon>
        <taxon>Peptoniphilus</taxon>
    </lineage>
</organism>
<evidence type="ECO:0000259" key="2">
    <source>
        <dbReference type="Pfam" id="PF07833"/>
    </source>
</evidence>
<proteinExistence type="predicted"/>
<feature type="signal peptide" evidence="1">
    <location>
        <begin position="1"/>
        <end position="27"/>
    </location>
</feature>
<protein>
    <recommendedName>
        <fullName evidence="2">Copper amine oxidase-like N-terminal domain-containing protein</fullName>
    </recommendedName>
</protein>
<feature type="chain" id="PRO_5046897711" description="Copper amine oxidase-like N-terminal domain-containing protein" evidence="1">
    <location>
        <begin position="28"/>
        <end position="206"/>
    </location>
</feature>
<reference evidence="3 4" key="1">
    <citation type="submission" date="2021-03" db="EMBL/GenBank/DDBJ databases">
        <title>Genomic Encyclopedia of Type Strains, Phase IV (KMG-IV): sequencing the most valuable type-strain genomes for metagenomic binning, comparative biology and taxonomic classification.</title>
        <authorList>
            <person name="Goeker M."/>
        </authorList>
    </citation>
    <scope>NUCLEOTIDE SEQUENCE [LARGE SCALE GENOMIC DNA]</scope>
    <source>
        <strain evidence="3 4">DSM 27563</strain>
    </source>
</reference>
<dbReference type="EMBL" id="JAGGLJ010000001">
    <property type="protein sequence ID" value="MBP2024572.1"/>
    <property type="molecule type" value="Genomic_DNA"/>
</dbReference>
<name>A0ABS4K9Y9_9FIRM</name>
<keyword evidence="4" id="KW-1185">Reference proteome</keyword>